<sequence length="263" mass="28234">MSGRWLPGWPEEFSGRLPIASDVSAALGIDPLAVLLRSTAAMALTTLRGRESTVTAGSLRVRGVLEELTVGPDRRGELGRLGEVRLAARDVTSPGVPRLRRVVLSARDARLRPALPVVELVATPVLVEVEIDPADLPMRRRMRLAVDPAGIATLHLGRIDRVRLEVVLRRTARTVTVGARALRVFALRIPLPGRVMRRRIAIDRLPQGVRLTGVRTGVGVVRVSAVLDRWSTPITASALGDVAAALAAGATELVLPCGRASER</sequence>
<dbReference type="AlphaFoldDB" id="A0A1M6U3T0"/>
<gene>
    <name evidence="1" type="ORF">SAMN05443637_109113</name>
</gene>
<accession>A0A1M6U3T0</accession>
<dbReference type="EMBL" id="FRAP01000009">
    <property type="protein sequence ID" value="SHK63804.1"/>
    <property type="molecule type" value="Genomic_DNA"/>
</dbReference>
<evidence type="ECO:0008006" key="3">
    <source>
        <dbReference type="Google" id="ProtNLM"/>
    </source>
</evidence>
<dbReference type="Proteomes" id="UP000184363">
    <property type="component" value="Unassembled WGS sequence"/>
</dbReference>
<reference evidence="1 2" key="1">
    <citation type="submission" date="2016-11" db="EMBL/GenBank/DDBJ databases">
        <authorList>
            <person name="Jaros S."/>
            <person name="Januszkiewicz K."/>
            <person name="Wedrychowicz H."/>
        </authorList>
    </citation>
    <scope>NUCLEOTIDE SEQUENCE [LARGE SCALE GENOMIC DNA]</scope>
    <source>
        <strain evidence="1 2">DSM 43832</strain>
    </source>
</reference>
<evidence type="ECO:0000313" key="2">
    <source>
        <dbReference type="Proteomes" id="UP000184363"/>
    </source>
</evidence>
<evidence type="ECO:0000313" key="1">
    <source>
        <dbReference type="EMBL" id="SHK63804.1"/>
    </source>
</evidence>
<proteinExistence type="predicted"/>
<keyword evidence="2" id="KW-1185">Reference proteome</keyword>
<organism evidence="1 2">
    <name type="scientific">Pseudonocardia thermophila</name>
    <dbReference type="NCBI Taxonomy" id="1848"/>
    <lineage>
        <taxon>Bacteria</taxon>
        <taxon>Bacillati</taxon>
        <taxon>Actinomycetota</taxon>
        <taxon>Actinomycetes</taxon>
        <taxon>Pseudonocardiales</taxon>
        <taxon>Pseudonocardiaceae</taxon>
        <taxon>Pseudonocardia</taxon>
    </lineage>
</organism>
<protein>
    <recommendedName>
        <fullName evidence="3">DUF2993 domain-containing protein</fullName>
    </recommendedName>
</protein>
<name>A0A1M6U3T0_PSETH</name>
<dbReference type="RefSeq" id="WP_143172134.1">
    <property type="nucleotide sequence ID" value="NZ_FRAP01000009.1"/>
</dbReference>